<keyword evidence="9" id="KW-0479">Metal-binding</keyword>
<reference evidence="22" key="1">
    <citation type="submission" date="2022-06" db="EMBL/GenBank/DDBJ databases">
        <title>CFH 74404 Thermomicrobiaceae sp.</title>
        <authorList>
            <person name="Ming H."/>
            <person name="Li W.-J."/>
            <person name="Zhao Z."/>
        </authorList>
    </citation>
    <scope>NUCLEOTIDE SEQUENCE</scope>
    <source>
        <strain evidence="22">CFH 74404</strain>
    </source>
</reference>
<evidence type="ECO:0000256" key="13">
    <source>
        <dbReference type="ARBA" id="ARBA00023004"/>
    </source>
</evidence>
<dbReference type="EC" id="1.4.1.13" evidence="5"/>
<evidence type="ECO:0000256" key="20">
    <source>
        <dbReference type="ARBA" id="ARBA00079921"/>
    </source>
</evidence>
<comment type="cofactor">
    <cofactor evidence="3">
        <name>FAD</name>
        <dbReference type="ChEBI" id="CHEBI:57692"/>
    </cofactor>
</comment>
<keyword evidence="10" id="KW-0274">FAD</keyword>
<evidence type="ECO:0000256" key="3">
    <source>
        <dbReference type="ARBA" id="ARBA00001974"/>
    </source>
</evidence>
<keyword evidence="6" id="KW-0028">Amino-acid biosynthesis</keyword>
<comment type="caution">
    <text evidence="22">The sequence shown here is derived from an EMBL/GenBank/DDBJ whole genome shotgun (WGS) entry which is preliminary data.</text>
</comment>
<dbReference type="CDD" id="cd02808">
    <property type="entry name" value="GltS_FMN"/>
    <property type="match status" value="1"/>
</dbReference>
<evidence type="ECO:0000256" key="14">
    <source>
        <dbReference type="ARBA" id="ARBA00023014"/>
    </source>
</evidence>
<dbReference type="Gene3D" id="3.60.20.10">
    <property type="entry name" value="Glutamine Phosphoribosylpyrophosphate, subunit 1, domain 1"/>
    <property type="match status" value="1"/>
</dbReference>
<dbReference type="GO" id="GO:0046872">
    <property type="term" value="F:metal ion binding"/>
    <property type="evidence" value="ECO:0007669"/>
    <property type="project" value="UniProtKB-KW"/>
</dbReference>
<evidence type="ECO:0000256" key="11">
    <source>
        <dbReference type="ARBA" id="ARBA00022962"/>
    </source>
</evidence>
<protein>
    <recommendedName>
        <fullName evidence="19">Glutamate synthase [NADPH] large chain</fullName>
        <ecNumber evidence="5">1.4.1.13</ecNumber>
    </recommendedName>
    <alternativeName>
        <fullName evidence="20">Glutamate synthase subunit alpha</fullName>
    </alternativeName>
</protein>
<organism evidence="22 23">
    <name type="scientific">Thermalbibacter longus</name>
    <dbReference type="NCBI Taxonomy" id="2951981"/>
    <lineage>
        <taxon>Bacteria</taxon>
        <taxon>Pseudomonadati</taxon>
        <taxon>Thermomicrobiota</taxon>
        <taxon>Thermomicrobia</taxon>
        <taxon>Thermomicrobiales</taxon>
        <taxon>Thermomicrobiaceae</taxon>
        <taxon>Thermalbibacter</taxon>
    </lineage>
</organism>
<keyword evidence="15" id="KW-0314">Glutamate biosynthesis</keyword>
<evidence type="ECO:0000256" key="17">
    <source>
        <dbReference type="ARBA" id="ARBA00037898"/>
    </source>
</evidence>
<keyword evidence="23" id="KW-1185">Reference proteome</keyword>
<evidence type="ECO:0000256" key="6">
    <source>
        <dbReference type="ARBA" id="ARBA00022605"/>
    </source>
</evidence>
<keyword evidence="8" id="KW-0288">FMN</keyword>
<dbReference type="InterPro" id="IPR029055">
    <property type="entry name" value="Ntn_hydrolases_N"/>
</dbReference>
<dbReference type="InterPro" id="IPR013785">
    <property type="entry name" value="Aldolase_TIM"/>
</dbReference>
<evidence type="ECO:0000256" key="2">
    <source>
        <dbReference type="ARBA" id="ARBA00001927"/>
    </source>
</evidence>
<keyword evidence="7" id="KW-0285">Flavoprotein</keyword>
<name>A0AA41WCF3_9BACT</name>
<dbReference type="InterPro" id="IPR017932">
    <property type="entry name" value="GATase_2_dom"/>
</dbReference>
<sequence length="1510" mass="164589">MQRSAWDARAAQAPLYRPEYEHDACGTGFVADLSGKPSHQIVQYALEAVVNLTHRGAVDADAKTGDGAGITIQLPRRLLARELARLTGLHLDPADLAAGVVFLPAHDSAGADACQAALEQALAAQGSPALVWRPVPVRPEVLGLKARETMPAIWQVITARPSGLDTLEFERRLYLARRLAERFAKEQSIAGFFVPSLSCRTLVYKGLFVARDLGDFYLDLRDPEFESALALFHQRYSTNTFPTWHLAQPFRRLAHNGEINTLQGNRNWMRAREPELASEVWGERIADVLPLIDPTGSDSMSLDNVLELIELSGRDILHAVAMLIPEAWENMPAMDEDLRGFYAYHAGLMEPWDGPAAIAFTDGRIAGAVLDRNGLRPARYSVTEDGLVVLASETGVIDLSGRQVIERGRLGPGQMLAVDVETGQLWRNEEIKAQLAARRPYREWVRSGFYRLSPARSHANGHEHDGNGQLARQIAFGFSAEDQRLVIHPMAAEAKEPLWSMGDDAPLAVLSRFPRPLAHFFRQRFAQVTNPPIDPLREKLVMSLDVYLGPRKSMLAETPEHARLLHLPSPVLLEPDFAALQSLDRAELQPVTLRAVFPVAAGPAGLQAALETLLAEAERAVDAGATILIVSDRDVDSEHAPIPMPLAVGGIHHHLIRAGKRMRASIVCDTGDVWDVHQAAVLIGYGASAIHPYLALEAARALAGTRGCEELSADDLAIRYKKSLDAGLLKVMSKMGISTLASYQGAQLFEIIGLAPEVVERFFTGTPARLAGLDLAGIAERVLQRHREAYCGEATKLPDYGMVRFRKDGEYHAYSPTNVRALQQVAESGDRERYRAYVRLVEEREPATLRDLLAFKPTTPVPLEEVEPAEEIRRRFVVTAMSLGALSPEAFRTLAIAMNRIGARSNSGEGGEDPDWYYEPGPDTPHSRIKQVASARFGVTTEYLTRADELEIKIAQGSKPGEGGQLPAHKVTALIARLRHAIPGISLISPPPHHDIYSIEDLAQLIYDLKQVNPRARVGVKLVAEAGVGTIAAGVAKAHADYILISGHSGGTGASPLSSIKYAGVPWELGLAETQQTLVLNDLRSRVRLRTDGGLQTARDVVIAALLGAEEFGFGTAALVAIGCDMARQCHLNTCPTGIATQREDLRARFKGTPEQVINFFTQLAEDVRHYLAQLGARRLDEIVGRVELLEQAKNIDGPGATLDLSPILAVPGGPDAPRRCLRERNDFDDVSGPPLDDQILEQALPAIEEARPVRITAQVRNHHRAVGARLAGTLSLRYGRERPPAGLIELQLTGQAGQSFGAWCTHGLRLILDGDANDYVGKGMAGGEIIVRPREEPVDESRPHVIVGNTVLYGATGGELYVAGQAGERFAVRNSGAVAVVEGVGDHGCEYMTAGTVVVLGETGRNFASGMTNGIAYVLDLHGTFPARYNSEYVGLERVTEPEDAERLHSLIERHVAWTGSRRGQQILAHWQEYLPRFWKVVPHPAIEAPAEQPVRRARQAVAAASAAD</sequence>
<evidence type="ECO:0000256" key="8">
    <source>
        <dbReference type="ARBA" id="ARBA00022643"/>
    </source>
</evidence>
<dbReference type="InterPro" id="IPR006982">
    <property type="entry name" value="Glu_synth_centr_N"/>
</dbReference>
<keyword evidence="16" id="KW-0003">3Fe-4S</keyword>
<dbReference type="GO" id="GO:0019676">
    <property type="term" value="P:ammonia assimilation cycle"/>
    <property type="evidence" value="ECO:0007669"/>
    <property type="project" value="TreeGrafter"/>
</dbReference>
<evidence type="ECO:0000259" key="21">
    <source>
        <dbReference type="PROSITE" id="PS51278"/>
    </source>
</evidence>
<evidence type="ECO:0000256" key="16">
    <source>
        <dbReference type="ARBA" id="ARBA00023291"/>
    </source>
</evidence>
<dbReference type="GO" id="GO:0051538">
    <property type="term" value="F:3 iron, 4 sulfur cluster binding"/>
    <property type="evidence" value="ECO:0007669"/>
    <property type="project" value="UniProtKB-KW"/>
</dbReference>
<dbReference type="Pfam" id="PF01645">
    <property type="entry name" value="Glu_synthase"/>
    <property type="match status" value="1"/>
</dbReference>
<comment type="similarity">
    <text evidence="4">Belongs to the glutamate synthase family.</text>
</comment>
<evidence type="ECO:0000313" key="23">
    <source>
        <dbReference type="Proteomes" id="UP001165306"/>
    </source>
</evidence>
<evidence type="ECO:0000256" key="4">
    <source>
        <dbReference type="ARBA" id="ARBA00009716"/>
    </source>
</evidence>
<dbReference type="Gene3D" id="2.160.20.60">
    <property type="entry name" value="Glutamate synthase, alpha subunit, C-terminal domain"/>
    <property type="match status" value="1"/>
</dbReference>
<feature type="domain" description="Glutamine amidotransferase type-2" evidence="21">
    <location>
        <begin position="25"/>
        <end position="421"/>
    </location>
</feature>
<evidence type="ECO:0000256" key="9">
    <source>
        <dbReference type="ARBA" id="ARBA00022723"/>
    </source>
</evidence>
<comment type="cofactor">
    <cofactor evidence="2">
        <name>[3Fe-4S] cluster</name>
        <dbReference type="ChEBI" id="CHEBI:21137"/>
    </cofactor>
</comment>
<dbReference type="Proteomes" id="UP001165306">
    <property type="component" value="Unassembled WGS sequence"/>
</dbReference>
<dbReference type="SUPFAM" id="SSF51395">
    <property type="entry name" value="FMN-linked oxidoreductases"/>
    <property type="match status" value="1"/>
</dbReference>
<dbReference type="CDD" id="cd00713">
    <property type="entry name" value="GltS"/>
    <property type="match status" value="1"/>
</dbReference>
<dbReference type="PROSITE" id="PS51278">
    <property type="entry name" value="GATASE_TYPE_2"/>
    <property type="match status" value="1"/>
</dbReference>
<keyword evidence="12 22" id="KW-0560">Oxidoreductase</keyword>
<comment type="catalytic activity">
    <reaction evidence="18">
        <text>2 L-glutamate + NADP(+) = L-glutamine + 2-oxoglutarate + NADPH + H(+)</text>
        <dbReference type="Rhea" id="RHEA:15501"/>
        <dbReference type="ChEBI" id="CHEBI:15378"/>
        <dbReference type="ChEBI" id="CHEBI:16810"/>
        <dbReference type="ChEBI" id="CHEBI:29985"/>
        <dbReference type="ChEBI" id="CHEBI:57783"/>
        <dbReference type="ChEBI" id="CHEBI:58349"/>
        <dbReference type="ChEBI" id="CHEBI:58359"/>
        <dbReference type="EC" id="1.4.1.13"/>
    </reaction>
</comment>
<dbReference type="FunFam" id="2.160.20.60:FF:000001">
    <property type="entry name" value="Glutamate synthase, large subunit"/>
    <property type="match status" value="1"/>
</dbReference>
<gene>
    <name evidence="22" type="primary">gltB</name>
    <name evidence="22" type="ORF">NET02_01975</name>
</gene>
<evidence type="ECO:0000256" key="19">
    <source>
        <dbReference type="ARBA" id="ARBA00072108"/>
    </source>
</evidence>
<evidence type="ECO:0000256" key="15">
    <source>
        <dbReference type="ARBA" id="ARBA00023164"/>
    </source>
</evidence>
<comment type="cofactor">
    <cofactor evidence="1">
        <name>FMN</name>
        <dbReference type="ChEBI" id="CHEBI:58210"/>
    </cofactor>
</comment>
<evidence type="ECO:0000313" key="22">
    <source>
        <dbReference type="EMBL" id="MCM8747909.1"/>
    </source>
</evidence>
<dbReference type="PANTHER" id="PTHR11938:SF133">
    <property type="entry name" value="GLUTAMATE SYNTHASE (NADH)"/>
    <property type="match status" value="1"/>
</dbReference>
<evidence type="ECO:0000256" key="5">
    <source>
        <dbReference type="ARBA" id="ARBA00012079"/>
    </source>
</evidence>
<dbReference type="Gene3D" id="3.20.20.70">
    <property type="entry name" value="Aldolase class I"/>
    <property type="match status" value="2"/>
</dbReference>
<evidence type="ECO:0000256" key="18">
    <source>
        <dbReference type="ARBA" id="ARBA00048151"/>
    </source>
</evidence>
<dbReference type="InterPro" id="IPR002489">
    <property type="entry name" value="Glu_synth_asu_C"/>
</dbReference>
<dbReference type="SUPFAM" id="SSF56235">
    <property type="entry name" value="N-terminal nucleophile aminohydrolases (Ntn hydrolases)"/>
    <property type="match status" value="1"/>
</dbReference>
<dbReference type="Pfam" id="PF01493">
    <property type="entry name" value="GXGXG"/>
    <property type="match status" value="1"/>
</dbReference>
<dbReference type="CDD" id="cd00982">
    <property type="entry name" value="gltB_C"/>
    <property type="match status" value="1"/>
</dbReference>
<dbReference type="GO" id="GO:0004355">
    <property type="term" value="F:glutamate synthase (NADPH) activity"/>
    <property type="evidence" value="ECO:0007669"/>
    <property type="project" value="UniProtKB-EC"/>
</dbReference>
<evidence type="ECO:0000256" key="12">
    <source>
        <dbReference type="ARBA" id="ARBA00023002"/>
    </source>
</evidence>
<accession>A0AA41WCF3</accession>
<dbReference type="InterPro" id="IPR036485">
    <property type="entry name" value="Glu_synth_asu_C_sf"/>
</dbReference>
<dbReference type="FunFam" id="3.60.20.10:FF:000001">
    <property type="entry name" value="Glutamate synthase, large subunit"/>
    <property type="match status" value="1"/>
</dbReference>
<keyword evidence="11" id="KW-0315">Glutamine amidotransferase</keyword>
<dbReference type="GO" id="GO:0006537">
    <property type="term" value="P:glutamate biosynthetic process"/>
    <property type="evidence" value="ECO:0007669"/>
    <property type="project" value="UniProtKB-KW"/>
</dbReference>
<dbReference type="Pfam" id="PF00310">
    <property type="entry name" value="GATase_2"/>
    <property type="match status" value="1"/>
</dbReference>
<comment type="pathway">
    <text evidence="17">Amino-acid biosynthesis; L-glutamate biosynthesis via GLT pathway; L-glutamate from 2-oxoglutarate and L-glutamine (NADP(+) route): step 1/1.</text>
</comment>
<dbReference type="InterPro" id="IPR002932">
    <property type="entry name" value="Glu_synthdom"/>
</dbReference>
<dbReference type="InterPro" id="IPR050711">
    <property type="entry name" value="ET-N_metabolism_enzyme"/>
</dbReference>
<dbReference type="Pfam" id="PF04898">
    <property type="entry name" value="Glu_syn_central"/>
    <property type="match status" value="1"/>
</dbReference>
<proteinExistence type="inferred from homology"/>
<dbReference type="PANTHER" id="PTHR11938">
    <property type="entry name" value="FAD NADPH DEHYDROGENASE/OXIDOREDUCTASE"/>
    <property type="match status" value="1"/>
</dbReference>
<evidence type="ECO:0000256" key="7">
    <source>
        <dbReference type="ARBA" id="ARBA00022630"/>
    </source>
</evidence>
<dbReference type="EMBL" id="JAMSLR010000001">
    <property type="protein sequence ID" value="MCM8747909.1"/>
    <property type="molecule type" value="Genomic_DNA"/>
</dbReference>
<dbReference type="RefSeq" id="WP_284055691.1">
    <property type="nucleotide sequence ID" value="NZ_JAMSLR010000001.1"/>
</dbReference>
<keyword evidence="13" id="KW-0408">Iron</keyword>
<keyword evidence="14" id="KW-0411">Iron-sulfur</keyword>
<dbReference type="SUPFAM" id="SSF69336">
    <property type="entry name" value="Alpha subunit of glutamate synthase, C-terminal domain"/>
    <property type="match status" value="1"/>
</dbReference>
<evidence type="ECO:0000256" key="1">
    <source>
        <dbReference type="ARBA" id="ARBA00001917"/>
    </source>
</evidence>
<evidence type="ECO:0000256" key="10">
    <source>
        <dbReference type="ARBA" id="ARBA00022827"/>
    </source>
</evidence>
<dbReference type="NCBIfam" id="NF008730">
    <property type="entry name" value="PRK11750.1"/>
    <property type="match status" value="1"/>
</dbReference>